<evidence type="ECO:0000313" key="14">
    <source>
        <dbReference type="EMBL" id="MBE9222397.1"/>
    </source>
</evidence>
<dbReference type="CDD" id="cd17546">
    <property type="entry name" value="REC_hyHK_CKI1_RcsC-like"/>
    <property type="match status" value="1"/>
</dbReference>
<dbReference type="SMART" id="SM00388">
    <property type="entry name" value="HisKA"/>
    <property type="match status" value="1"/>
</dbReference>
<evidence type="ECO:0000313" key="15">
    <source>
        <dbReference type="Proteomes" id="UP000654604"/>
    </source>
</evidence>
<dbReference type="InterPro" id="IPR001789">
    <property type="entry name" value="Sig_transdc_resp-reg_receiver"/>
</dbReference>
<evidence type="ECO:0000256" key="7">
    <source>
        <dbReference type="ARBA" id="ARBA00022989"/>
    </source>
</evidence>
<keyword evidence="7" id="KW-1133">Transmembrane helix</keyword>
<dbReference type="InterPro" id="IPR003661">
    <property type="entry name" value="HisK_dim/P_dom"/>
</dbReference>
<dbReference type="Gene3D" id="3.40.50.2300">
    <property type="match status" value="1"/>
</dbReference>
<evidence type="ECO:0000256" key="4">
    <source>
        <dbReference type="ARBA" id="ARBA00022553"/>
    </source>
</evidence>
<dbReference type="InterPro" id="IPR006189">
    <property type="entry name" value="CHASE_dom"/>
</dbReference>
<dbReference type="PANTHER" id="PTHR45339:SF1">
    <property type="entry name" value="HYBRID SIGNAL TRANSDUCTION HISTIDINE KINASE J"/>
    <property type="match status" value="1"/>
</dbReference>
<evidence type="ECO:0000256" key="3">
    <source>
        <dbReference type="ARBA" id="ARBA00012438"/>
    </source>
</evidence>
<dbReference type="InterPro" id="IPR036890">
    <property type="entry name" value="HATPase_C_sf"/>
</dbReference>
<accession>A0ABR9V3I2</accession>
<comment type="catalytic activity">
    <reaction evidence="1">
        <text>ATP + protein L-histidine = ADP + protein N-phospho-L-histidine.</text>
        <dbReference type="EC" id="2.7.13.3"/>
    </reaction>
</comment>
<evidence type="ECO:0000256" key="1">
    <source>
        <dbReference type="ARBA" id="ARBA00000085"/>
    </source>
</evidence>
<feature type="domain" description="Response regulatory" evidence="12">
    <location>
        <begin position="564"/>
        <end position="681"/>
    </location>
</feature>
<dbReference type="EMBL" id="JADEWC010000011">
    <property type="protein sequence ID" value="MBE9222397.1"/>
    <property type="molecule type" value="Genomic_DNA"/>
</dbReference>
<dbReference type="InterPro" id="IPR004358">
    <property type="entry name" value="Sig_transdc_His_kin-like_C"/>
</dbReference>
<dbReference type="SUPFAM" id="SSF55874">
    <property type="entry name" value="ATPase domain of HSP90 chaperone/DNA topoisomerase II/histidine kinase"/>
    <property type="match status" value="1"/>
</dbReference>
<organism evidence="14 15">
    <name type="scientific">Cyanobacterium stanieri LEGE 03274</name>
    <dbReference type="NCBI Taxonomy" id="1828756"/>
    <lineage>
        <taxon>Bacteria</taxon>
        <taxon>Bacillati</taxon>
        <taxon>Cyanobacteriota</taxon>
        <taxon>Cyanophyceae</taxon>
        <taxon>Oscillatoriophycideae</taxon>
        <taxon>Chroococcales</taxon>
        <taxon>Geminocystaceae</taxon>
        <taxon>Cyanobacterium</taxon>
    </lineage>
</organism>
<dbReference type="InterPro" id="IPR011006">
    <property type="entry name" value="CheY-like_superfamily"/>
</dbReference>
<keyword evidence="15" id="KW-1185">Reference proteome</keyword>
<keyword evidence="4 10" id="KW-0597">Phosphoprotein</keyword>
<evidence type="ECO:0000256" key="6">
    <source>
        <dbReference type="ARBA" id="ARBA00022777"/>
    </source>
</evidence>
<dbReference type="EC" id="2.7.13.3" evidence="3"/>
<dbReference type="PROSITE" id="PS50110">
    <property type="entry name" value="RESPONSE_REGULATORY"/>
    <property type="match status" value="1"/>
</dbReference>
<evidence type="ECO:0000256" key="8">
    <source>
        <dbReference type="ARBA" id="ARBA00023012"/>
    </source>
</evidence>
<keyword evidence="6" id="KW-0418">Kinase</keyword>
<dbReference type="InterPro" id="IPR003594">
    <property type="entry name" value="HATPase_dom"/>
</dbReference>
<dbReference type="CDD" id="cd00082">
    <property type="entry name" value="HisKA"/>
    <property type="match status" value="1"/>
</dbReference>
<evidence type="ECO:0000259" key="13">
    <source>
        <dbReference type="PROSITE" id="PS50839"/>
    </source>
</evidence>
<dbReference type="PANTHER" id="PTHR45339">
    <property type="entry name" value="HYBRID SIGNAL TRANSDUCTION HISTIDINE KINASE J"/>
    <property type="match status" value="1"/>
</dbReference>
<dbReference type="SUPFAM" id="SSF52172">
    <property type="entry name" value="CheY-like"/>
    <property type="match status" value="1"/>
</dbReference>
<dbReference type="Pfam" id="PF00512">
    <property type="entry name" value="HisKA"/>
    <property type="match status" value="1"/>
</dbReference>
<dbReference type="Gene3D" id="1.10.287.130">
    <property type="match status" value="1"/>
</dbReference>
<dbReference type="Pfam" id="PF02518">
    <property type="entry name" value="HATPase_c"/>
    <property type="match status" value="1"/>
</dbReference>
<reference evidence="14 15" key="1">
    <citation type="submission" date="2020-10" db="EMBL/GenBank/DDBJ databases">
        <authorList>
            <person name="Castelo-Branco R."/>
            <person name="Eusebio N."/>
            <person name="Adriana R."/>
            <person name="Vieira A."/>
            <person name="Brugerolle De Fraissinette N."/>
            <person name="Rezende De Castro R."/>
            <person name="Schneider M.P."/>
            <person name="Vasconcelos V."/>
            <person name="Leao P.N."/>
        </authorList>
    </citation>
    <scope>NUCLEOTIDE SEQUENCE [LARGE SCALE GENOMIC DNA]</scope>
    <source>
        <strain evidence="14 15">LEGE 03274</strain>
    </source>
</reference>
<dbReference type="Gene3D" id="3.30.565.10">
    <property type="entry name" value="Histidine kinase-like ATPase, C-terminal domain"/>
    <property type="match status" value="1"/>
</dbReference>
<keyword evidence="9" id="KW-0472">Membrane</keyword>
<comment type="caution">
    <text evidence="14">The sequence shown here is derived from an EMBL/GenBank/DDBJ whole genome shotgun (WGS) entry which is preliminary data.</text>
</comment>
<feature type="domain" description="CHASE" evidence="13">
    <location>
        <begin position="85"/>
        <end position="220"/>
    </location>
</feature>
<evidence type="ECO:0000256" key="2">
    <source>
        <dbReference type="ARBA" id="ARBA00004370"/>
    </source>
</evidence>
<feature type="modified residue" description="4-aspartylphosphate" evidence="10">
    <location>
        <position position="613"/>
    </location>
</feature>
<dbReference type="Pfam" id="PF00072">
    <property type="entry name" value="Response_reg"/>
    <property type="match status" value="1"/>
</dbReference>
<proteinExistence type="predicted"/>
<dbReference type="InterPro" id="IPR036097">
    <property type="entry name" value="HisK_dim/P_sf"/>
</dbReference>
<dbReference type="PRINTS" id="PR00344">
    <property type="entry name" value="BCTRLSENSOR"/>
</dbReference>
<evidence type="ECO:0000259" key="12">
    <source>
        <dbReference type="PROSITE" id="PS50110"/>
    </source>
</evidence>
<dbReference type="PROSITE" id="PS50839">
    <property type="entry name" value="CHASE"/>
    <property type="match status" value="1"/>
</dbReference>
<dbReference type="SMART" id="SM00448">
    <property type="entry name" value="REC"/>
    <property type="match status" value="1"/>
</dbReference>
<keyword evidence="5" id="KW-0812">Transmembrane</keyword>
<dbReference type="Pfam" id="PF03924">
    <property type="entry name" value="CHASE"/>
    <property type="match status" value="1"/>
</dbReference>
<evidence type="ECO:0000256" key="9">
    <source>
        <dbReference type="ARBA" id="ARBA00023136"/>
    </source>
</evidence>
<evidence type="ECO:0000256" key="5">
    <source>
        <dbReference type="ARBA" id="ARBA00022692"/>
    </source>
</evidence>
<evidence type="ECO:0000256" key="10">
    <source>
        <dbReference type="PROSITE-ProRule" id="PRU00169"/>
    </source>
</evidence>
<dbReference type="InterPro" id="IPR005467">
    <property type="entry name" value="His_kinase_dom"/>
</dbReference>
<dbReference type="SMART" id="SM00387">
    <property type="entry name" value="HATPase_c"/>
    <property type="match status" value="1"/>
</dbReference>
<feature type="domain" description="Histidine kinase" evidence="11">
    <location>
        <begin position="287"/>
        <end position="508"/>
    </location>
</feature>
<dbReference type="InterPro" id="IPR042240">
    <property type="entry name" value="CHASE_sf"/>
</dbReference>
<dbReference type="PROSITE" id="PS50109">
    <property type="entry name" value="HIS_KIN"/>
    <property type="match status" value="1"/>
</dbReference>
<dbReference type="SUPFAM" id="SSF47384">
    <property type="entry name" value="Homodimeric domain of signal transducing histidine kinase"/>
    <property type="match status" value="1"/>
</dbReference>
<keyword evidence="6" id="KW-0808">Transferase</keyword>
<dbReference type="Proteomes" id="UP000654604">
    <property type="component" value="Unassembled WGS sequence"/>
</dbReference>
<protein>
    <recommendedName>
        <fullName evidence="3">histidine kinase</fullName>
        <ecNumber evidence="3">2.7.13.3</ecNumber>
    </recommendedName>
</protein>
<sequence length="688" mass="77810">MTGVSFFLFHLLTIREKEQIEQQISAQLVNTENKIQRKLEAEINGLQRFVKGWQFRKGYNRLEWENDVTNFLLNRAGYQAIHWVDTDYIVRWIVPEKGNEKALNLDLTFEEKRLESLTKAREIRESYISPQVNLVQGGEGFIIYNPIFIDDEFDGFIVGVFNTDALFNFLLRDETINGYEVFIYDNNSLIYSTTYEDEKDNLSWRKNSNFSYKGIEWEIAFIPNNSLIRENQSPLPLVVLIAGVVISWLLVWGLNSLWNASNRNVLLEKARAEAESANDAKSQFLAMMSHEIRTPLNGIFGILNLLKDTSLSDEQYDFIQTIEDSGKSLLLIINDILDFSKIESGRLHLVSEDFNLQQCIKNVIDLLSFQAKSQGLDLRLLWASDTPVYVRGDVGRVRQVLINLIGNALKFTKQGGVTVEVTRIDDGEDGYLIQFVVKDTGIGIAKENQEKLFNPFVQADGAINRRYGGTGLGLVISRRLARLMGGDIWFSSELGFGSNFYFTIKVVGAIAPESVSQGIAASESKLKVSGENISIHLPQKALGALSVKQQNCFTSDKKAHNSLRILVAEDNPVNQKVALLLLKKLGYSPAIATNGLKVVEAFEENSYDIVLMDMQMPEMDGLSATQWIRKNIQNSQQPYIIAMTANATKNDEKRCFEAGMDDYISKPFDFQVLTEKLHFLETVVSEIG</sequence>
<keyword evidence="8" id="KW-0902">Two-component regulatory system</keyword>
<evidence type="ECO:0000259" key="11">
    <source>
        <dbReference type="PROSITE" id="PS50109"/>
    </source>
</evidence>
<dbReference type="SMART" id="SM01079">
    <property type="entry name" value="CHASE"/>
    <property type="match status" value="1"/>
</dbReference>
<name>A0ABR9V3I2_9CHRO</name>
<gene>
    <name evidence="14" type="ORF">IQ215_06775</name>
</gene>
<dbReference type="Gene3D" id="3.30.450.350">
    <property type="entry name" value="CHASE domain"/>
    <property type="match status" value="1"/>
</dbReference>
<dbReference type="CDD" id="cd16922">
    <property type="entry name" value="HATPase_EvgS-ArcB-TorS-like"/>
    <property type="match status" value="1"/>
</dbReference>
<comment type="subcellular location">
    <subcellularLocation>
        <location evidence="2">Membrane</location>
    </subcellularLocation>
</comment>